<sequence length="448" mass="45934">MLGCLGDAGALMLGQLGVLGVAGATPDPAPTWMAAATRGEVATSTGSTGANPRFMCRTRHVMGPGTYFGFRLVYANYFVGTRNREDGAVAAATLIVGMEIPGAPTQTVEVKWSGAGSVVMAGGAAWVESDDILPAQFGLSTFAAGTVFWLRAIRDNVNGDLRVFNGTVGSVTGESAYTCPNSGAGTDQHMGTGALTLPTGGGANTNLYMPLLLNGLSSTHGKSLLFIANSIGYGQGEGLLGANDGEFQGGALRKAAFALGLPWTSVARPATSVSAYIMSDSGVPRNAKRSLLYPYFRRVYDGYGTNDLGNTNTSTGSARTATQILADRMTMYDQILAVNPTATIHPIMMTPRVSAGTYSLAPASQVPFGGYATGDVGGRTDVNNGLVAAIGTHGIASVVDTSTNAMSDATLTDRIAQIAGSPGSADGLHPTSAMYLLMKAPLQADMAA</sequence>
<accession>N1MSI5</accession>
<evidence type="ECO:0000313" key="1">
    <source>
        <dbReference type="EMBL" id="CCW20145.1"/>
    </source>
</evidence>
<name>N1MSI5_9SPHN</name>
<dbReference type="GO" id="GO:0016788">
    <property type="term" value="F:hydrolase activity, acting on ester bonds"/>
    <property type="evidence" value="ECO:0007669"/>
    <property type="project" value="UniProtKB-ARBA"/>
</dbReference>
<dbReference type="InterPro" id="IPR036514">
    <property type="entry name" value="SGNH_hydro_sf"/>
</dbReference>
<dbReference type="Proteomes" id="UP000013201">
    <property type="component" value="Unassembled WGS sequence"/>
</dbReference>
<comment type="caution">
    <text evidence="1">The sequence shown here is derived from an EMBL/GenBank/DDBJ whole genome shotgun (WGS) entry which is preliminary data.</text>
</comment>
<dbReference type="Gene3D" id="3.40.50.1110">
    <property type="entry name" value="SGNH hydrolase"/>
    <property type="match status" value="1"/>
</dbReference>
<dbReference type="EMBL" id="CAVK010000250">
    <property type="protein sequence ID" value="CCW20145.1"/>
    <property type="molecule type" value="Genomic_DNA"/>
</dbReference>
<dbReference type="SUPFAM" id="SSF52266">
    <property type="entry name" value="SGNH hydrolase"/>
    <property type="match status" value="1"/>
</dbReference>
<reference evidence="1 2" key="1">
    <citation type="submission" date="2013-03" db="EMBL/GenBank/DDBJ databases">
        <authorList>
            <person name="Le V."/>
        </authorList>
    </citation>
    <scope>NUCLEOTIDE SEQUENCE [LARGE SCALE GENOMIC DNA]</scope>
    <source>
        <strain evidence="1 2">BiD32</strain>
    </source>
</reference>
<protein>
    <submittedName>
        <fullName evidence="1">Uncharacterized protein</fullName>
    </submittedName>
</protein>
<organism evidence="1 2">
    <name type="scientific">Sphingobium indicum BiD32</name>
    <dbReference type="NCBI Taxonomy" id="1301087"/>
    <lineage>
        <taxon>Bacteria</taxon>
        <taxon>Pseudomonadati</taxon>
        <taxon>Pseudomonadota</taxon>
        <taxon>Alphaproteobacteria</taxon>
        <taxon>Sphingomonadales</taxon>
        <taxon>Sphingomonadaceae</taxon>
        <taxon>Sphingobium</taxon>
    </lineage>
</organism>
<reference evidence="2" key="2">
    <citation type="submission" date="2013-04" db="EMBL/GenBank/DDBJ databases">
        <title>Bisphenol A degrading Sphingobium sp. strain BiD32.</title>
        <authorList>
            <person name="Nielsen J.L."/>
            <person name="Zhou N.A."/>
            <person name="Kjeldal H."/>
        </authorList>
    </citation>
    <scope>NUCLEOTIDE SEQUENCE [LARGE SCALE GENOMIC DNA]</scope>
    <source>
        <strain evidence="2">BiD32</strain>
    </source>
</reference>
<keyword evidence="2" id="KW-1185">Reference proteome</keyword>
<evidence type="ECO:0000313" key="2">
    <source>
        <dbReference type="Proteomes" id="UP000013201"/>
    </source>
</evidence>
<gene>
    <name evidence="1" type="ORF">EBBID32_45160</name>
</gene>
<dbReference type="AlphaFoldDB" id="N1MSI5"/>
<dbReference type="RefSeq" id="WP_006967446.1">
    <property type="nucleotide sequence ID" value="NZ_CAVK010000250.1"/>
</dbReference>
<proteinExistence type="predicted"/>